<sequence length="326" mass="37382">MKRGFASYVIIKLIHKLITLIFVILLIYALLRLAPGTPFDQYLYQGKITQEQYERLLEEWGYKDNFITGAAKILYGMFTFSLFKMKSPVYNKPIIDLISVRLPYTLSLVTAAYFFGSMLGILLGLYCARNRGSLKESAILWVVLGIRALPVFWLGMVLLYFLAFKLGLFPYLTTSELEPQNVFHHMIDWLWHSFLPIVALSKIYAVSYLLTIRNMVTEEYTSDYVTALRAIGLREEYIVERHVLRNIMPPVITMMAIDLGFLFGGAVVTETVFNYPGMGTLIYEAMWNKDYPVVVASFYIIAVAVIVAITIAEITYAYLDPRIRRG</sequence>
<dbReference type="SUPFAM" id="SSF161098">
    <property type="entry name" value="MetI-like"/>
    <property type="match status" value="1"/>
</dbReference>
<feature type="domain" description="ABC transmembrane type-1" evidence="6">
    <location>
        <begin position="102"/>
        <end position="312"/>
    </location>
</feature>
<reference evidence="7 8" key="1">
    <citation type="journal article" date="2016" name="Genome Announc.">
        <title>Complete genome sequence of the hyperthermophilic and piezophilic archaeon Thermococcus barophilus Ch5, capable of growth at the expense of hydrogenogenesis from carbon monoxide and formate.</title>
        <authorList>
            <person name="Oger P."/>
            <person name="Sokolova T.G."/>
            <person name="Kozhevnikova D.A."/>
            <person name="Taranov E.A."/>
            <person name="Vannier P."/>
            <person name="Lee H.S."/>
            <person name="Kwon K.K."/>
            <person name="Kang S.G."/>
            <person name="Lee J.H."/>
            <person name="Bonch-Osmolovskaya E.A."/>
            <person name="Lebedinsky A.V."/>
        </authorList>
    </citation>
    <scope>NUCLEOTIDE SEQUENCE [LARGE SCALE GENOMIC DNA]</scope>
    <source>
        <strain evidence="8">Ch5</strain>
    </source>
</reference>
<keyword evidence="3 5" id="KW-1133">Transmembrane helix</keyword>
<dbReference type="GO" id="GO:0055085">
    <property type="term" value="P:transmembrane transport"/>
    <property type="evidence" value="ECO:0007669"/>
    <property type="project" value="InterPro"/>
</dbReference>
<feature type="transmembrane region" description="Helical" evidence="5">
    <location>
        <begin position="293"/>
        <end position="319"/>
    </location>
</feature>
<evidence type="ECO:0000256" key="3">
    <source>
        <dbReference type="ARBA" id="ARBA00022989"/>
    </source>
</evidence>
<evidence type="ECO:0000313" key="7">
    <source>
        <dbReference type="EMBL" id="ALM74487.1"/>
    </source>
</evidence>
<feature type="transmembrane region" description="Helical" evidence="5">
    <location>
        <begin position="103"/>
        <end position="126"/>
    </location>
</feature>
<dbReference type="STRING" id="55802.TBCH5v1_0519"/>
<dbReference type="GO" id="GO:0005886">
    <property type="term" value="C:plasma membrane"/>
    <property type="evidence" value="ECO:0007669"/>
    <property type="project" value="UniProtKB-SubCell"/>
</dbReference>
<dbReference type="Pfam" id="PF00528">
    <property type="entry name" value="BPD_transp_1"/>
    <property type="match status" value="1"/>
</dbReference>
<comment type="subcellular location">
    <subcellularLocation>
        <location evidence="5">Cell membrane</location>
        <topology evidence="5">Multi-pass membrane protein</topology>
    </subcellularLocation>
    <subcellularLocation>
        <location evidence="1">Membrane</location>
        <topology evidence="1">Multi-pass membrane protein</topology>
    </subcellularLocation>
</comment>
<feature type="transmembrane region" description="Helical" evidence="5">
    <location>
        <begin position="251"/>
        <end position="273"/>
    </location>
</feature>
<keyword evidence="2 5" id="KW-0812">Transmembrane</keyword>
<feature type="transmembrane region" description="Helical" evidence="5">
    <location>
        <begin position="138"/>
        <end position="163"/>
    </location>
</feature>
<dbReference type="PANTHER" id="PTHR43376:SF1">
    <property type="entry name" value="OLIGOPEPTIDE TRANSPORT SYSTEM PERMEASE PROTEIN"/>
    <property type="match status" value="1"/>
</dbReference>
<dbReference type="InterPro" id="IPR035906">
    <property type="entry name" value="MetI-like_sf"/>
</dbReference>
<dbReference type="PROSITE" id="PS50928">
    <property type="entry name" value="ABC_TM1"/>
    <property type="match status" value="1"/>
</dbReference>
<dbReference type="Gene3D" id="1.10.3720.10">
    <property type="entry name" value="MetI-like"/>
    <property type="match status" value="1"/>
</dbReference>
<feature type="transmembrane region" description="Helical" evidence="5">
    <location>
        <begin position="6"/>
        <end position="31"/>
    </location>
</feature>
<dbReference type="InterPro" id="IPR000515">
    <property type="entry name" value="MetI-like"/>
</dbReference>
<dbReference type="EMBL" id="CP013050">
    <property type="protein sequence ID" value="ALM74487.1"/>
    <property type="molecule type" value="Genomic_DNA"/>
</dbReference>
<keyword evidence="4 5" id="KW-0472">Membrane</keyword>
<dbReference type="AlphaFoldDB" id="A0A0S1X9N9"/>
<evidence type="ECO:0000256" key="2">
    <source>
        <dbReference type="ARBA" id="ARBA00022692"/>
    </source>
</evidence>
<keyword evidence="5" id="KW-0813">Transport</keyword>
<feature type="transmembrane region" description="Helical" evidence="5">
    <location>
        <begin position="189"/>
        <end position="210"/>
    </location>
</feature>
<evidence type="ECO:0000256" key="5">
    <source>
        <dbReference type="RuleBase" id="RU363032"/>
    </source>
</evidence>
<evidence type="ECO:0000256" key="1">
    <source>
        <dbReference type="ARBA" id="ARBA00004141"/>
    </source>
</evidence>
<dbReference type="CDD" id="cd06261">
    <property type="entry name" value="TM_PBP2"/>
    <property type="match status" value="1"/>
</dbReference>
<evidence type="ECO:0000313" key="8">
    <source>
        <dbReference type="Proteomes" id="UP000066042"/>
    </source>
</evidence>
<evidence type="ECO:0000259" key="6">
    <source>
        <dbReference type="PROSITE" id="PS50928"/>
    </source>
</evidence>
<protein>
    <submittedName>
        <fullName evidence="7">ABC-type dipeptide/oligopeptide transport permease protein</fullName>
    </submittedName>
</protein>
<evidence type="ECO:0000256" key="4">
    <source>
        <dbReference type="ARBA" id="ARBA00023136"/>
    </source>
</evidence>
<dbReference type="PANTHER" id="PTHR43376">
    <property type="entry name" value="OLIGOPEPTIDE TRANSPORT SYSTEM PERMEASE PROTEIN"/>
    <property type="match status" value="1"/>
</dbReference>
<gene>
    <name evidence="7" type="primary">appB</name>
    <name evidence="7" type="ORF">TBCH5v1_0519</name>
</gene>
<dbReference type="Proteomes" id="UP000066042">
    <property type="component" value="Chromosome"/>
</dbReference>
<name>A0A0S1X9N9_THEBA</name>
<dbReference type="PATRIC" id="fig|55802.8.peg.515"/>
<organism evidence="7 8">
    <name type="scientific">Thermococcus barophilus</name>
    <dbReference type="NCBI Taxonomy" id="55802"/>
    <lineage>
        <taxon>Archaea</taxon>
        <taxon>Methanobacteriati</taxon>
        <taxon>Methanobacteriota</taxon>
        <taxon>Thermococci</taxon>
        <taxon>Thermococcales</taxon>
        <taxon>Thermococcaceae</taxon>
        <taxon>Thermococcus</taxon>
    </lineage>
</organism>
<accession>A0A0S1X9N9</accession>
<proteinExistence type="inferred from homology"/>
<comment type="similarity">
    <text evidence="5">Belongs to the binding-protein-dependent transport system permease family.</text>
</comment>